<organism evidence="1 2">
    <name type="scientific">Marinicrinis sediminis</name>
    <dbReference type="NCBI Taxonomy" id="1652465"/>
    <lineage>
        <taxon>Bacteria</taxon>
        <taxon>Bacillati</taxon>
        <taxon>Bacillota</taxon>
        <taxon>Bacilli</taxon>
        <taxon>Bacillales</taxon>
        <taxon>Paenibacillaceae</taxon>
    </lineage>
</organism>
<dbReference type="RefSeq" id="WP_379928749.1">
    <property type="nucleotide sequence ID" value="NZ_JBHUMM010000010.1"/>
</dbReference>
<accession>A0ABW5R8D9</accession>
<evidence type="ECO:0000313" key="2">
    <source>
        <dbReference type="Proteomes" id="UP001597497"/>
    </source>
</evidence>
<dbReference type="Proteomes" id="UP001597497">
    <property type="component" value="Unassembled WGS sequence"/>
</dbReference>
<sequence length="172" mass="20111">MSEVCPWCQSELVWDEEIGPEEVCPFCENDLRDYRTVRLSSDEVQEETIAAKKAEEEEQWDEETMALLESLEVDQQTETVDQYDEGIQQLLMEQEEVLLCNSCQSEMIWAGTEEVKAKRFNPRQMADGTPLVALPFRKDIHLCPHCFELKEVMNREDRLKSLQQLARHTDKP</sequence>
<evidence type="ECO:0000313" key="1">
    <source>
        <dbReference type="EMBL" id="MFD2671296.1"/>
    </source>
</evidence>
<keyword evidence="2" id="KW-1185">Reference proteome</keyword>
<dbReference type="EMBL" id="JBHUMM010000010">
    <property type="protein sequence ID" value="MFD2671296.1"/>
    <property type="molecule type" value="Genomic_DNA"/>
</dbReference>
<comment type="caution">
    <text evidence="1">The sequence shown here is derived from an EMBL/GenBank/DDBJ whole genome shotgun (WGS) entry which is preliminary data.</text>
</comment>
<gene>
    <name evidence="1" type="ORF">ACFSUC_06720</name>
</gene>
<name>A0ABW5R8D9_9BACL</name>
<reference evidence="2" key="1">
    <citation type="journal article" date="2019" name="Int. J. Syst. Evol. Microbiol.">
        <title>The Global Catalogue of Microorganisms (GCM) 10K type strain sequencing project: providing services to taxonomists for standard genome sequencing and annotation.</title>
        <authorList>
            <consortium name="The Broad Institute Genomics Platform"/>
            <consortium name="The Broad Institute Genome Sequencing Center for Infectious Disease"/>
            <person name="Wu L."/>
            <person name="Ma J."/>
        </authorList>
    </citation>
    <scope>NUCLEOTIDE SEQUENCE [LARGE SCALE GENOMIC DNA]</scope>
    <source>
        <strain evidence="2">KCTC 33676</strain>
    </source>
</reference>
<protein>
    <submittedName>
        <fullName evidence="1">Uncharacterized protein</fullName>
    </submittedName>
</protein>
<proteinExistence type="predicted"/>